<evidence type="ECO:0000259" key="8">
    <source>
        <dbReference type="PROSITE" id="PS50928"/>
    </source>
</evidence>
<dbReference type="CDD" id="cd06261">
    <property type="entry name" value="TM_PBP2"/>
    <property type="match status" value="1"/>
</dbReference>
<feature type="transmembrane region" description="Helical" evidence="7">
    <location>
        <begin position="70"/>
        <end position="96"/>
    </location>
</feature>
<dbReference type="GO" id="GO:0055085">
    <property type="term" value="P:transmembrane transport"/>
    <property type="evidence" value="ECO:0007669"/>
    <property type="project" value="InterPro"/>
</dbReference>
<evidence type="ECO:0000256" key="7">
    <source>
        <dbReference type="RuleBase" id="RU363032"/>
    </source>
</evidence>
<comment type="caution">
    <text evidence="9">The sequence shown here is derived from an EMBL/GenBank/DDBJ whole genome shotgun (WGS) entry which is preliminary data.</text>
</comment>
<evidence type="ECO:0000256" key="2">
    <source>
        <dbReference type="ARBA" id="ARBA00022448"/>
    </source>
</evidence>
<dbReference type="InterPro" id="IPR035906">
    <property type="entry name" value="MetI-like_sf"/>
</dbReference>
<evidence type="ECO:0000313" key="9">
    <source>
        <dbReference type="EMBL" id="NEE03336.1"/>
    </source>
</evidence>
<keyword evidence="3" id="KW-1003">Cell membrane</keyword>
<protein>
    <submittedName>
        <fullName evidence="9">Carbohydrate ABC transporter permease</fullName>
    </submittedName>
</protein>
<dbReference type="Proteomes" id="UP000475214">
    <property type="component" value="Unassembled WGS sequence"/>
</dbReference>
<sequence length="274" mass="30442">MKVQRGVWIVTVIAVVLFLTVWVFPIVWTLVTSVKLPKDVFTYPPSLIFEPTSANYEQVTAGRRSLVGDLWTSVVIAGSTTLLAMLVGLPLAYAFARLRLRWRNVLGVYTLFTYLIPRIGLVLPHFVILRWLNLTDTHLGLTLVYLSFTLPLAIWLMVSYCEDLPAELEEAARIDRATRLQAFWRIVLPQLRGGLAATTIFVFITAWNEFLFALALGGQNVRPVTVAMYNFISVEQTLWGPLTAAAVIAMLPVVVLGLLAQKQIVAGLTAGSVK</sequence>
<keyword evidence="4 7" id="KW-0812">Transmembrane</keyword>
<keyword evidence="6 7" id="KW-0472">Membrane</keyword>
<dbReference type="SUPFAM" id="SSF161098">
    <property type="entry name" value="MetI-like"/>
    <property type="match status" value="1"/>
</dbReference>
<evidence type="ECO:0000256" key="6">
    <source>
        <dbReference type="ARBA" id="ARBA00023136"/>
    </source>
</evidence>
<accession>A0A6L9SDJ6</accession>
<dbReference type="GO" id="GO:0005886">
    <property type="term" value="C:plasma membrane"/>
    <property type="evidence" value="ECO:0007669"/>
    <property type="project" value="UniProtKB-SubCell"/>
</dbReference>
<dbReference type="Pfam" id="PF00528">
    <property type="entry name" value="BPD_transp_1"/>
    <property type="match status" value="1"/>
</dbReference>
<dbReference type="PANTHER" id="PTHR32243">
    <property type="entry name" value="MALTOSE TRANSPORT SYSTEM PERMEASE-RELATED"/>
    <property type="match status" value="1"/>
</dbReference>
<feature type="domain" description="ABC transmembrane type-1" evidence="8">
    <location>
        <begin position="70"/>
        <end position="260"/>
    </location>
</feature>
<dbReference type="EMBL" id="JAAGOA010000021">
    <property type="protein sequence ID" value="NEE03336.1"/>
    <property type="molecule type" value="Genomic_DNA"/>
</dbReference>
<feature type="transmembrane region" description="Helical" evidence="7">
    <location>
        <begin position="7"/>
        <end position="31"/>
    </location>
</feature>
<keyword evidence="2 7" id="KW-0813">Transport</keyword>
<evidence type="ECO:0000256" key="1">
    <source>
        <dbReference type="ARBA" id="ARBA00004651"/>
    </source>
</evidence>
<organism evidence="9 10">
    <name type="scientific">Phytoactinopolyspora halotolerans</name>
    <dbReference type="NCBI Taxonomy" id="1981512"/>
    <lineage>
        <taxon>Bacteria</taxon>
        <taxon>Bacillati</taxon>
        <taxon>Actinomycetota</taxon>
        <taxon>Actinomycetes</taxon>
        <taxon>Jiangellales</taxon>
        <taxon>Jiangellaceae</taxon>
        <taxon>Phytoactinopolyspora</taxon>
    </lineage>
</organism>
<comment type="subcellular location">
    <subcellularLocation>
        <location evidence="1 7">Cell membrane</location>
        <topology evidence="1 7">Multi-pass membrane protein</topology>
    </subcellularLocation>
</comment>
<keyword evidence="10" id="KW-1185">Reference proteome</keyword>
<dbReference type="AlphaFoldDB" id="A0A6L9SDJ6"/>
<evidence type="ECO:0000313" key="10">
    <source>
        <dbReference type="Proteomes" id="UP000475214"/>
    </source>
</evidence>
<gene>
    <name evidence="9" type="ORF">G1H10_24520</name>
</gene>
<comment type="similarity">
    <text evidence="7">Belongs to the binding-protein-dependent transport system permease family.</text>
</comment>
<evidence type="ECO:0000256" key="3">
    <source>
        <dbReference type="ARBA" id="ARBA00022475"/>
    </source>
</evidence>
<feature type="transmembrane region" description="Helical" evidence="7">
    <location>
        <begin position="238"/>
        <end position="259"/>
    </location>
</feature>
<feature type="transmembrane region" description="Helical" evidence="7">
    <location>
        <begin position="108"/>
        <end position="132"/>
    </location>
</feature>
<feature type="transmembrane region" description="Helical" evidence="7">
    <location>
        <begin position="138"/>
        <end position="158"/>
    </location>
</feature>
<dbReference type="PROSITE" id="PS50928">
    <property type="entry name" value="ABC_TM1"/>
    <property type="match status" value="1"/>
</dbReference>
<dbReference type="InterPro" id="IPR000515">
    <property type="entry name" value="MetI-like"/>
</dbReference>
<dbReference type="RefSeq" id="WP_163742919.1">
    <property type="nucleotide sequence ID" value="NZ_JAAGOA010000021.1"/>
</dbReference>
<evidence type="ECO:0000256" key="5">
    <source>
        <dbReference type="ARBA" id="ARBA00022989"/>
    </source>
</evidence>
<name>A0A6L9SDJ6_9ACTN</name>
<dbReference type="PANTHER" id="PTHR32243:SF18">
    <property type="entry name" value="INNER MEMBRANE ABC TRANSPORTER PERMEASE PROTEIN YCJP"/>
    <property type="match status" value="1"/>
</dbReference>
<keyword evidence="5 7" id="KW-1133">Transmembrane helix</keyword>
<dbReference type="InterPro" id="IPR050901">
    <property type="entry name" value="BP-dep_ABC_trans_perm"/>
</dbReference>
<reference evidence="9 10" key="1">
    <citation type="submission" date="2020-02" db="EMBL/GenBank/DDBJ databases">
        <authorList>
            <person name="Li X.-J."/>
            <person name="Han X.-M."/>
        </authorList>
    </citation>
    <scope>NUCLEOTIDE SEQUENCE [LARGE SCALE GENOMIC DNA]</scope>
    <source>
        <strain evidence="9 10">CCTCC AB 2017055</strain>
    </source>
</reference>
<proteinExistence type="inferred from homology"/>
<dbReference type="Gene3D" id="1.10.3720.10">
    <property type="entry name" value="MetI-like"/>
    <property type="match status" value="1"/>
</dbReference>
<evidence type="ECO:0000256" key="4">
    <source>
        <dbReference type="ARBA" id="ARBA00022692"/>
    </source>
</evidence>